<sequence>MDANKYGTLHVPLLQPLCQENVIISNCRSSACVGDEQELTALHTHLERTIRNEEFIQILWNNPMKTTFATCHMCKQ</sequence>
<proteinExistence type="predicted"/>
<reference evidence="1" key="1">
    <citation type="submission" date="2021-06" db="EMBL/GenBank/DDBJ databases">
        <title>Parelaphostrongylus tenuis whole genome reference sequence.</title>
        <authorList>
            <person name="Garwood T.J."/>
            <person name="Larsen P.A."/>
            <person name="Fountain-Jones N.M."/>
            <person name="Garbe J.R."/>
            <person name="Macchietto M.G."/>
            <person name="Kania S.A."/>
            <person name="Gerhold R.W."/>
            <person name="Richards J.E."/>
            <person name="Wolf T.M."/>
        </authorList>
    </citation>
    <scope>NUCLEOTIDE SEQUENCE</scope>
    <source>
        <strain evidence="1">MNPRO001-30</strain>
        <tissue evidence="1">Meninges</tissue>
    </source>
</reference>
<name>A0AAD5R4Q5_PARTN</name>
<accession>A0AAD5R4Q5</accession>
<evidence type="ECO:0000313" key="1">
    <source>
        <dbReference type="EMBL" id="KAJ1369386.1"/>
    </source>
</evidence>
<organism evidence="1 2">
    <name type="scientific">Parelaphostrongylus tenuis</name>
    <name type="common">Meningeal worm</name>
    <dbReference type="NCBI Taxonomy" id="148309"/>
    <lineage>
        <taxon>Eukaryota</taxon>
        <taxon>Metazoa</taxon>
        <taxon>Ecdysozoa</taxon>
        <taxon>Nematoda</taxon>
        <taxon>Chromadorea</taxon>
        <taxon>Rhabditida</taxon>
        <taxon>Rhabditina</taxon>
        <taxon>Rhabditomorpha</taxon>
        <taxon>Strongyloidea</taxon>
        <taxon>Metastrongylidae</taxon>
        <taxon>Parelaphostrongylus</taxon>
    </lineage>
</organism>
<dbReference type="Proteomes" id="UP001196413">
    <property type="component" value="Unassembled WGS sequence"/>
</dbReference>
<dbReference type="EMBL" id="JAHQIW010006527">
    <property type="protein sequence ID" value="KAJ1369386.1"/>
    <property type="molecule type" value="Genomic_DNA"/>
</dbReference>
<comment type="caution">
    <text evidence="1">The sequence shown here is derived from an EMBL/GenBank/DDBJ whole genome shotgun (WGS) entry which is preliminary data.</text>
</comment>
<gene>
    <name evidence="1" type="ORF">KIN20_030828</name>
</gene>
<keyword evidence="2" id="KW-1185">Reference proteome</keyword>
<protein>
    <submittedName>
        <fullName evidence="1">Uncharacterized protein</fullName>
    </submittedName>
</protein>
<evidence type="ECO:0000313" key="2">
    <source>
        <dbReference type="Proteomes" id="UP001196413"/>
    </source>
</evidence>
<dbReference type="AlphaFoldDB" id="A0AAD5R4Q5"/>